<dbReference type="EMBL" id="JAEMUK010000008">
    <property type="protein sequence ID" value="MBJ7542686.1"/>
    <property type="molecule type" value="Genomic_DNA"/>
</dbReference>
<evidence type="ECO:0000313" key="2">
    <source>
        <dbReference type="Proteomes" id="UP000623250"/>
    </source>
</evidence>
<dbReference type="GO" id="GO:0006631">
    <property type="term" value="P:fatty acid metabolic process"/>
    <property type="evidence" value="ECO:0007669"/>
    <property type="project" value="InterPro"/>
</dbReference>
<dbReference type="PANTHER" id="PTHR37417:SF2">
    <property type="entry name" value="67 KDA MYOSIN-CROSS-REACTIVE ANTIGEN FAMILY PROTEIN (AFU_ORTHOLOGUE AFUA_5G09970)"/>
    <property type="match status" value="1"/>
</dbReference>
<dbReference type="EC" id="4.2.1.53" evidence="1"/>
<dbReference type="InterPro" id="IPR036188">
    <property type="entry name" value="FAD/NAD-bd_sf"/>
</dbReference>
<dbReference type="GO" id="GO:0071949">
    <property type="term" value="F:FAD binding"/>
    <property type="evidence" value="ECO:0007669"/>
    <property type="project" value="InterPro"/>
</dbReference>
<dbReference type="PANTHER" id="PTHR37417">
    <property type="entry name" value="67 KDA MYOSIN-CROSS-REACTIVE ANTIGEN FAMILY PROTEIN (AFU_ORTHOLOGUE AFUA_5G09970)"/>
    <property type="match status" value="1"/>
</dbReference>
<name>A0A8I1GF44_9HYPH</name>
<keyword evidence="1" id="KW-0456">Lyase</keyword>
<gene>
    <name evidence="1" type="ORF">JDN41_03850</name>
</gene>
<sequence length="536" mass="59668">MSIEPQTEKSDFPNPHEARFHLIGAGISSLAAAAFLIRDGKIAGRNITIYGDQPRPGGSLDQAGSVETGYVARGSRVLEPHYVCTFDLFSTIPALDGSRSVTQDIFACNEALKTNAHARIVRGGKKVDSPAFGLSEEHRLAIINIALSPESVLGSSAVKDHFDEAFFSTGFWTLWATTFAFQPWHSAVEMKRYLMRFVHMMPGFSRLQGFMRTPYNQYDTMVRPLARWLEQRGVRYKTGAAVTDIRFERMEDAQRPASLILERDGAVEEVKLDSNDYTIVTLGSMIDSASTGAMDRAAPFEPNRRGAAWRLWEKIAEGRAEFGKPAAFDNRVDQSKWVSFTGTMRDPAFFRLVKDFTGNVPGEGGLITFADSGWLLSITLPQQPHFIGQPDGVEVFWGYGLTVDRPGNFVKKPMAECTGREIMMEVLGHLKAEDKAAQVLDNAIVIPRTMPYIMAEFLTRAPGDRPHVMPKGWWNLAFAGQFCELSDDTVFTVEYSVRSAQTAVYSLLQLDKAPPPVYKGHHNPVVLYKAFMALMN</sequence>
<dbReference type="GO" id="GO:0050151">
    <property type="term" value="F:oleate hydratase activity"/>
    <property type="evidence" value="ECO:0007669"/>
    <property type="project" value="UniProtKB-EC"/>
</dbReference>
<comment type="caution">
    <text evidence="1">The sequence shown here is derived from an EMBL/GenBank/DDBJ whole genome shotgun (WGS) entry which is preliminary data.</text>
</comment>
<evidence type="ECO:0000313" key="1">
    <source>
        <dbReference type="EMBL" id="MBJ7542686.1"/>
    </source>
</evidence>
<protein>
    <submittedName>
        <fullName evidence="1">Oleate hydratase</fullName>
        <ecNumber evidence="1">4.2.1.53</ecNumber>
    </submittedName>
</protein>
<dbReference type="SUPFAM" id="SSF51905">
    <property type="entry name" value="FAD/NAD(P)-binding domain"/>
    <property type="match status" value="1"/>
</dbReference>
<keyword evidence="2" id="KW-1185">Reference proteome</keyword>
<dbReference type="NCBIfam" id="NF010584">
    <property type="entry name" value="PRK13977.1"/>
    <property type="match status" value="1"/>
</dbReference>
<dbReference type="AlphaFoldDB" id="A0A8I1GF44"/>
<dbReference type="Pfam" id="PF06100">
    <property type="entry name" value="MCRA"/>
    <property type="match status" value="1"/>
</dbReference>
<dbReference type="Proteomes" id="UP000623250">
    <property type="component" value="Unassembled WGS sequence"/>
</dbReference>
<dbReference type="RefSeq" id="WP_037237333.1">
    <property type="nucleotide sequence ID" value="NZ_JAEMUK010000008.1"/>
</dbReference>
<dbReference type="Gene3D" id="3.50.50.60">
    <property type="entry name" value="FAD/NAD(P)-binding domain"/>
    <property type="match status" value="2"/>
</dbReference>
<accession>A0A8I1GF44</accession>
<proteinExistence type="predicted"/>
<dbReference type="InterPro" id="IPR010354">
    <property type="entry name" value="Oleate_hydratase"/>
</dbReference>
<reference evidence="1 2" key="1">
    <citation type="submission" date="2020-12" db="EMBL/GenBank/DDBJ databases">
        <title>Revised draft genomes of Rhodomicrobium vannielii ATCC 17100 and Rhodomicrobium udaipurense JA643.</title>
        <authorList>
            <person name="Conners E.M."/>
            <person name="Davenport E.J."/>
            <person name="Bose A."/>
        </authorList>
    </citation>
    <scope>NUCLEOTIDE SEQUENCE [LARGE SCALE GENOMIC DNA]</scope>
    <source>
        <strain evidence="1 2">JA643</strain>
    </source>
</reference>
<organism evidence="1 2">
    <name type="scientific">Rhodomicrobium udaipurense</name>
    <dbReference type="NCBI Taxonomy" id="1202716"/>
    <lineage>
        <taxon>Bacteria</taxon>
        <taxon>Pseudomonadati</taxon>
        <taxon>Pseudomonadota</taxon>
        <taxon>Alphaproteobacteria</taxon>
        <taxon>Hyphomicrobiales</taxon>
        <taxon>Hyphomicrobiaceae</taxon>
        <taxon>Rhodomicrobium</taxon>
    </lineage>
</organism>
<dbReference type="Gene3D" id="3.30.9.80">
    <property type="match status" value="1"/>
</dbReference>